<sequence>MNLTKKHKIWLKIYRFPILTSIVVLTFLAMTTLNMLTSNTISKDREYSRYERSASKYTRRLEIADLEKKIIYRRDIKNFGLSNLFLDMERVEGAETIYIVYVDRVMKSPRELDFIYVGDHPIGTVELFMNTVSYMICNQTLLLAFPLILAIIYVKRNIVAILFMQTPYKNA</sequence>
<evidence type="ECO:0000256" key="1">
    <source>
        <dbReference type="SAM" id="Phobius"/>
    </source>
</evidence>
<keyword evidence="1" id="KW-0472">Membrane</keyword>
<dbReference type="Proteomes" id="UP000254282">
    <property type="component" value="Unassembled WGS sequence"/>
</dbReference>
<keyword evidence="1" id="KW-1133">Transmembrane helix</keyword>
<name>A0A381FRK2_9FLAO</name>
<keyword evidence="1" id="KW-0812">Transmembrane</keyword>
<reference evidence="2 3" key="1">
    <citation type="submission" date="2018-06" db="EMBL/GenBank/DDBJ databases">
        <authorList>
            <consortium name="Pathogen Informatics"/>
            <person name="Doyle S."/>
        </authorList>
    </citation>
    <scope>NUCLEOTIDE SEQUENCE [LARGE SCALE GENOMIC DNA]</scope>
    <source>
        <strain evidence="2 3">NCTC13532</strain>
    </source>
</reference>
<organism evidence="2 3">
    <name type="scientific">Chryseobacterium indoltheticum</name>
    <dbReference type="NCBI Taxonomy" id="254"/>
    <lineage>
        <taxon>Bacteria</taxon>
        <taxon>Pseudomonadati</taxon>
        <taxon>Bacteroidota</taxon>
        <taxon>Flavobacteriia</taxon>
        <taxon>Flavobacteriales</taxon>
        <taxon>Weeksellaceae</taxon>
        <taxon>Chryseobacterium group</taxon>
        <taxon>Chryseobacterium</taxon>
    </lineage>
</organism>
<feature type="transmembrane region" description="Helical" evidence="1">
    <location>
        <begin position="12"/>
        <end position="33"/>
    </location>
</feature>
<proteinExistence type="predicted"/>
<gene>
    <name evidence="2" type="ORF">NCTC13532_04402</name>
</gene>
<evidence type="ECO:0000313" key="3">
    <source>
        <dbReference type="Proteomes" id="UP000254282"/>
    </source>
</evidence>
<accession>A0A381FRK2</accession>
<feature type="transmembrane region" description="Helical" evidence="1">
    <location>
        <begin position="132"/>
        <end position="154"/>
    </location>
</feature>
<protein>
    <submittedName>
        <fullName evidence="2">Uncharacterized protein</fullName>
    </submittedName>
</protein>
<evidence type="ECO:0000313" key="2">
    <source>
        <dbReference type="EMBL" id="SUX48791.1"/>
    </source>
</evidence>
<dbReference type="AlphaFoldDB" id="A0A381FRK2"/>
<dbReference type="EMBL" id="UFVR01000004">
    <property type="protein sequence ID" value="SUX48791.1"/>
    <property type="molecule type" value="Genomic_DNA"/>
</dbReference>